<dbReference type="EMBL" id="SNYC01000004">
    <property type="protein sequence ID" value="TDQ09290.1"/>
    <property type="molecule type" value="Genomic_DNA"/>
</dbReference>
<accession>A0A4R6SUB1</accession>
<dbReference type="InterPro" id="IPR036249">
    <property type="entry name" value="Thioredoxin-like_sf"/>
</dbReference>
<evidence type="ECO:0000313" key="3">
    <source>
        <dbReference type="Proteomes" id="UP000295620"/>
    </source>
</evidence>
<protein>
    <submittedName>
        <fullName evidence="2">AhpC/TSA family protein</fullName>
    </submittedName>
</protein>
<proteinExistence type="predicted"/>
<evidence type="ECO:0000313" key="2">
    <source>
        <dbReference type="EMBL" id="TDQ09290.1"/>
    </source>
</evidence>
<dbReference type="GO" id="GO:0016491">
    <property type="term" value="F:oxidoreductase activity"/>
    <property type="evidence" value="ECO:0007669"/>
    <property type="project" value="InterPro"/>
</dbReference>
<keyword evidence="3" id="KW-1185">Reference proteome</keyword>
<comment type="caution">
    <text evidence="2">The sequence shown here is derived from an EMBL/GenBank/DDBJ whole genome shotgun (WGS) entry which is preliminary data.</text>
</comment>
<dbReference type="AlphaFoldDB" id="A0A4R6SUB1"/>
<evidence type="ECO:0000259" key="1">
    <source>
        <dbReference type="Pfam" id="PF00578"/>
    </source>
</evidence>
<dbReference type="Gene3D" id="3.40.30.10">
    <property type="entry name" value="Glutaredoxin"/>
    <property type="match status" value="1"/>
</dbReference>
<sequence length="365" mass="40871">MPALIFIGTLLSCSSGEATLNLNTKGYGPNATISIYNARKTTAITTKNLVNGKQTISLYQPKKGYARLSINDGTEREFWIYLDQDTYEIETSADDKFEYPVKSSTSAAEQEFIEFYKLKSSMSKTVKENLARATLNMDQATPSTIDAAVKEYDTWVEKRENNNLIIVAAFAKKYPKSNHTILLLEQLGGLDAKARIYSTIFNGLDKEVKDSKDGKAFAEDIEKALSSSAGATLPNLSGKNLQGQLFSKSILKKINVFICWTSYDRLSRENNKDLVPLYEKFKAKGVEFIGIAYDKNEKWWTTVVKDDKLTWPQYSDLLGAKSPNATISDHKAPYVLITDQAGKILKKDVSIGELELELEDELKKL</sequence>
<dbReference type="GO" id="GO:0016209">
    <property type="term" value="F:antioxidant activity"/>
    <property type="evidence" value="ECO:0007669"/>
    <property type="project" value="InterPro"/>
</dbReference>
<dbReference type="Proteomes" id="UP000295620">
    <property type="component" value="Unassembled WGS sequence"/>
</dbReference>
<dbReference type="SUPFAM" id="SSF52833">
    <property type="entry name" value="Thioredoxin-like"/>
    <property type="match status" value="1"/>
</dbReference>
<dbReference type="InterPro" id="IPR000866">
    <property type="entry name" value="AhpC/TSA"/>
</dbReference>
<reference evidence="2 3" key="1">
    <citation type="submission" date="2019-03" db="EMBL/GenBank/DDBJ databases">
        <title>Genomic Encyclopedia of Archaeal and Bacterial Type Strains, Phase II (KMG-II): from individual species to whole genera.</title>
        <authorList>
            <person name="Goeker M."/>
        </authorList>
    </citation>
    <scope>NUCLEOTIDE SEQUENCE [LARGE SCALE GENOMIC DNA]</scope>
    <source>
        <strain evidence="2 3">DSM 19035</strain>
    </source>
</reference>
<organism evidence="2 3">
    <name type="scientific">Pedobacter metabolipauper</name>
    <dbReference type="NCBI Taxonomy" id="425513"/>
    <lineage>
        <taxon>Bacteria</taxon>
        <taxon>Pseudomonadati</taxon>
        <taxon>Bacteroidota</taxon>
        <taxon>Sphingobacteriia</taxon>
        <taxon>Sphingobacteriales</taxon>
        <taxon>Sphingobacteriaceae</taxon>
        <taxon>Pedobacter</taxon>
    </lineage>
</organism>
<name>A0A4R6SUB1_9SPHI</name>
<feature type="domain" description="Alkyl hydroperoxide reductase subunit C/ Thiol specific antioxidant" evidence="1">
    <location>
        <begin position="230"/>
        <end position="344"/>
    </location>
</feature>
<dbReference type="Pfam" id="PF00578">
    <property type="entry name" value="AhpC-TSA"/>
    <property type="match status" value="1"/>
</dbReference>
<gene>
    <name evidence="2" type="ORF">ATK78_1444</name>
</gene>